<keyword evidence="5" id="KW-0175">Coiled coil</keyword>
<evidence type="ECO:0000256" key="6">
    <source>
        <dbReference type="ARBA" id="ARBA00023187"/>
    </source>
</evidence>
<evidence type="ECO:0000256" key="4">
    <source>
        <dbReference type="ARBA" id="ARBA00022728"/>
    </source>
</evidence>
<protein>
    <submittedName>
        <fullName evidence="10">RNA-splicing factor</fullName>
    </submittedName>
</protein>
<feature type="compositionally biased region" description="Basic residues" evidence="8">
    <location>
        <begin position="215"/>
        <end position="240"/>
    </location>
</feature>
<evidence type="ECO:0000256" key="8">
    <source>
        <dbReference type="SAM" id="MobiDB-lite"/>
    </source>
</evidence>
<dbReference type="EMBL" id="JANBOH010000300">
    <property type="protein sequence ID" value="KAJ1643069.1"/>
    <property type="molecule type" value="Genomic_DNA"/>
</dbReference>
<organism evidence="10 11">
    <name type="scientific">Coemansia asiatica</name>
    <dbReference type="NCBI Taxonomy" id="1052880"/>
    <lineage>
        <taxon>Eukaryota</taxon>
        <taxon>Fungi</taxon>
        <taxon>Fungi incertae sedis</taxon>
        <taxon>Zoopagomycota</taxon>
        <taxon>Kickxellomycotina</taxon>
        <taxon>Kickxellomycetes</taxon>
        <taxon>Kickxellales</taxon>
        <taxon>Kickxellaceae</taxon>
        <taxon>Coemansia</taxon>
    </lineage>
</organism>
<evidence type="ECO:0000256" key="7">
    <source>
        <dbReference type="ARBA" id="ARBA00023242"/>
    </source>
</evidence>
<proteinExistence type="inferred from homology"/>
<dbReference type="PANTHER" id="PTHR16196">
    <property type="entry name" value="CELL CYCLE CONTROL PROTEIN CWF25"/>
    <property type="match status" value="1"/>
</dbReference>
<keyword evidence="3" id="KW-0507">mRNA processing</keyword>
<dbReference type="InterPro" id="IPR051376">
    <property type="entry name" value="CWC25_splicing_factor"/>
</dbReference>
<dbReference type="InterPro" id="IPR022209">
    <property type="entry name" value="CWC25"/>
</dbReference>
<dbReference type="Pfam" id="PF12542">
    <property type="entry name" value="CWC25"/>
    <property type="match status" value="1"/>
</dbReference>
<keyword evidence="6" id="KW-0508">mRNA splicing</keyword>
<evidence type="ECO:0000256" key="3">
    <source>
        <dbReference type="ARBA" id="ARBA00022664"/>
    </source>
</evidence>
<comment type="similarity">
    <text evidence="2">Belongs to the CWC25 family.</text>
</comment>
<gene>
    <name evidence="10" type="primary">CWC25</name>
    <name evidence="10" type="ORF">LPJ64_005126</name>
</gene>
<evidence type="ECO:0000256" key="5">
    <source>
        <dbReference type="ARBA" id="ARBA00023054"/>
    </source>
</evidence>
<dbReference type="GO" id="GO:0000398">
    <property type="term" value="P:mRNA splicing, via spliceosome"/>
    <property type="evidence" value="ECO:0007669"/>
    <property type="project" value="TreeGrafter"/>
</dbReference>
<dbReference type="InterPro" id="IPR019339">
    <property type="entry name" value="CIR_N_dom"/>
</dbReference>
<evidence type="ECO:0000313" key="10">
    <source>
        <dbReference type="EMBL" id="KAJ1643069.1"/>
    </source>
</evidence>
<evidence type="ECO:0000313" key="11">
    <source>
        <dbReference type="Proteomes" id="UP001145021"/>
    </source>
</evidence>
<comment type="subcellular location">
    <subcellularLocation>
        <location evidence="1">Nucleus</location>
    </subcellularLocation>
</comment>
<feature type="region of interest" description="Disordered" evidence="8">
    <location>
        <begin position="1"/>
        <end position="35"/>
    </location>
</feature>
<accession>A0A9W7XHT5</accession>
<dbReference type="GO" id="GO:0005684">
    <property type="term" value="C:U2-type spliceosomal complex"/>
    <property type="evidence" value="ECO:0007669"/>
    <property type="project" value="TreeGrafter"/>
</dbReference>
<dbReference type="AlphaFoldDB" id="A0A9W7XHT5"/>
<feature type="compositionally biased region" description="Basic and acidic residues" evidence="8">
    <location>
        <begin position="22"/>
        <end position="35"/>
    </location>
</feature>
<dbReference type="Pfam" id="PF10197">
    <property type="entry name" value="Cir_N"/>
    <property type="match status" value="1"/>
</dbReference>
<evidence type="ECO:0000256" key="2">
    <source>
        <dbReference type="ARBA" id="ARBA00006695"/>
    </source>
</evidence>
<keyword evidence="11" id="KW-1185">Reference proteome</keyword>
<keyword evidence="4" id="KW-0747">Spliceosome</keyword>
<reference evidence="10" key="1">
    <citation type="submission" date="2022-07" db="EMBL/GenBank/DDBJ databases">
        <title>Phylogenomic reconstructions and comparative analyses of Kickxellomycotina fungi.</title>
        <authorList>
            <person name="Reynolds N.K."/>
            <person name="Stajich J.E."/>
            <person name="Barry K."/>
            <person name="Grigoriev I.V."/>
            <person name="Crous P."/>
            <person name="Smith M.E."/>
        </authorList>
    </citation>
    <scope>NUCLEOTIDE SEQUENCE</scope>
    <source>
        <strain evidence="10">NBRC 105413</strain>
    </source>
</reference>
<dbReference type="SMART" id="SM01083">
    <property type="entry name" value="Cir_N"/>
    <property type="match status" value="1"/>
</dbReference>
<feature type="compositionally biased region" description="Basic residues" evidence="8">
    <location>
        <begin position="10"/>
        <end position="20"/>
    </location>
</feature>
<evidence type="ECO:0000259" key="9">
    <source>
        <dbReference type="SMART" id="SM01083"/>
    </source>
</evidence>
<comment type="caution">
    <text evidence="10">The sequence shown here is derived from an EMBL/GenBank/DDBJ whole genome shotgun (WGS) entry which is preliminary data.</text>
</comment>
<feature type="domain" description="CBF1-interacting co-repressor CIR N-terminal" evidence="9">
    <location>
        <begin position="11"/>
        <end position="47"/>
    </location>
</feature>
<feature type="region of interest" description="Disordered" evidence="8">
    <location>
        <begin position="155"/>
        <end position="247"/>
    </location>
</feature>
<keyword evidence="7" id="KW-0539">Nucleus</keyword>
<name>A0A9W7XHT5_9FUNG</name>
<feature type="compositionally biased region" description="Basic and acidic residues" evidence="8">
    <location>
        <begin position="162"/>
        <end position="199"/>
    </location>
</feature>
<sequence length="247" mass="28836">MGGGDLNMHKSWHTKTKANRLRVAEEKRKAEEEAQRIANMQKELREERQREEMEFLNASVTKKTINKLDWMYSAPAAHQPQSSEDLEAYLLGKRDAKTILEQKEKEKKPDEKWKAGLFAFSNRNANSEKDLMTKSMEDPLAEIKRREQAAILVMRGGSAAYKEAEKKERRTGKSNEDGKREKRAREEKKHRSESKSSSKDKHRHHRSKHGSDRSHKSRSHRSRSPSHKKRRSRHSSRSRSRSPADRS</sequence>
<dbReference type="PANTHER" id="PTHR16196:SF0">
    <property type="entry name" value="PRE-MRNA-SPLICING FACTOR CWC25 HOMOLOG"/>
    <property type="match status" value="1"/>
</dbReference>
<evidence type="ECO:0000256" key="1">
    <source>
        <dbReference type="ARBA" id="ARBA00004123"/>
    </source>
</evidence>
<dbReference type="Proteomes" id="UP001145021">
    <property type="component" value="Unassembled WGS sequence"/>
</dbReference>